<comment type="caution">
    <text evidence="1">The sequence shown here is derived from an EMBL/GenBank/DDBJ whole genome shotgun (WGS) entry which is preliminary data.</text>
</comment>
<evidence type="ECO:0000313" key="2">
    <source>
        <dbReference type="Proteomes" id="UP001549366"/>
    </source>
</evidence>
<dbReference type="RefSeq" id="WP_354010857.1">
    <property type="nucleotide sequence ID" value="NZ_JBEWTA010000001.1"/>
</dbReference>
<gene>
    <name evidence="1" type="ORF">V5J35_001713</name>
</gene>
<accession>A0ABV2SFH7</accession>
<proteinExistence type="predicted"/>
<name>A0ABV2SFH7_9GAMM</name>
<dbReference type="Proteomes" id="UP001549366">
    <property type="component" value="Unassembled WGS sequence"/>
</dbReference>
<keyword evidence="2" id="KW-1185">Reference proteome</keyword>
<reference evidence="1 2" key="1">
    <citation type="submission" date="2024-06" db="EMBL/GenBank/DDBJ databases">
        <title>Genomic Encyclopedia of Type Strains, Phase V (KMG-V): Genome sequencing to study the core and pangenomes of soil and plant-associated prokaryotes.</title>
        <authorList>
            <person name="Whitman W."/>
        </authorList>
    </citation>
    <scope>NUCLEOTIDE SEQUENCE [LARGE SCALE GENOMIC DNA]</scope>
    <source>
        <strain evidence="1 2">NE40</strain>
    </source>
</reference>
<protein>
    <submittedName>
        <fullName evidence="1">Uncharacterized protein</fullName>
    </submittedName>
</protein>
<evidence type="ECO:0000313" key="1">
    <source>
        <dbReference type="EMBL" id="MET4756521.1"/>
    </source>
</evidence>
<sequence>MSRFDRLVARVDARVTIRLGEPFTVTPAGSKAIEANGVLDRDLARFGEYGEVTGKVSMVSFPAEVLKLNQGDRIENESGEAWLIEKEEENDGLMVKYSLRRV</sequence>
<dbReference type="EMBL" id="JBEWTB010000002">
    <property type="protein sequence ID" value="MET4756521.1"/>
    <property type="molecule type" value="Genomic_DNA"/>
</dbReference>
<dbReference type="InterPro" id="IPR008018">
    <property type="entry name" value="Phage_tail_attach_FII"/>
</dbReference>
<dbReference type="Pfam" id="PF05354">
    <property type="entry name" value="Phage_attach"/>
    <property type="match status" value="1"/>
</dbReference>
<organism evidence="1 2">
    <name type="scientific">Endozoicomonas lisbonensis</name>
    <dbReference type="NCBI Taxonomy" id="3120522"/>
    <lineage>
        <taxon>Bacteria</taxon>
        <taxon>Pseudomonadati</taxon>
        <taxon>Pseudomonadota</taxon>
        <taxon>Gammaproteobacteria</taxon>
        <taxon>Oceanospirillales</taxon>
        <taxon>Endozoicomonadaceae</taxon>
        <taxon>Endozoicomonas</taxon>
    </lineage>
</organism>